<dbReference type="Pfam" id="PF03606">
    <property type="entry name" value="DcuC"/>
    <property type="match status" value="1"/>
</dbReference>
<dbReference type="PANTHER" id="PTHR43652">
    <property type="entry name" value="BASIC AMINO ACID ANTIPORTER YFCC-RELATED"/>
    <property type="match status" value="1"/>
</dbReference>
<evidence type="ECO:0000256" key="3">
    <source>
        <dbReference type="ARBA" id="ARBA00022692"/>
    </source>
</evidence>
<dbReference type="InterPro" id="IPR051679">
    <property type="entry name" value="DASS-Related_Transporters"/>
</dbReference>
<gene>
    <name evidence="7" type="ORF">EF514_08435</name>
</gene>
<accession>A0A437S5A7</accession>
<evidence type="ECO:0000313" key="7">
    <source>
        <dbReference type="EMBL" id="RVU54199.1"/>
    </source>
</evidence>
<feature type="transmembrane region" description="Helical" evidence="6">
    <location>
        <begin position="267"/>
        <end position="289"/>
    </location>
</feature>
<organism evidence="7 8">
    <name type="scientific">Anaerosphaera multitolerans</name>
    <dbReference type="NCBI Taxonomy" id="2487351"/>
    <lineage>
        <taxon>Bacteria</taxon>
        <taxon>Bacillati</taxon>
        <taxon>Bacillota</taxon>
        <taxon>Tissierellia</taxon>
        <taxon>Tissierellales</taxon>
        <taxon>Peptoniphilaceae</taxon>
        <taxon>Anaerosphaera</taxon>
    </lineage>
</organism>
<keyword evidence="5 6" id="KW-0472">Membrane</keyword>
<feature type="transmembrane region" description="Helical" evidence="6">
    <location>
        <begin position="21"/>
        <end position="39"/>
    </location>
</feature>
<feature type="transmembrane region" description="Helical" evidence="6">
    <location>
        <begin position="295"/>
        <end position="314"/>
    </location>
</feature>
<evidence type="ECO:0000256" key="1">
    <source>
        <dbReference type="ARBA" id="ARBA00004651"/>
    </source>
</evidence>
<reference evidence="7 8" key="1">
    <citation type="submission" date="2018-11" db="EMBL/GenBank/DDBJ databases">
        <title>Genome sequencing and assembly of Anaerosphaera sp. nov., GS7-6-2.</title>
        <authorList>
            <person name="Rettenmaier R."/>
            <person name="Liebl W."/>
            <person name="Zverlov V."/>
        </authorList>
    </citation>
    <scope>NUCLEOTIDE SEQUENCE [LARGE SCALE GENOMIC DNA]</scope>
    <source>
        <strain evidence="7 8">GS7-6-2</strain>
    </source>
</reference>
<keyword evidence="2" id="KW-1003">Cell membrane</keyword>
<feature type="transmembrane region" description="Helical" evidence="6">
    <location>
        <begin position="148"/>
        <end position="165"/>
    </location>
</feature>
<evidence type="ECO:0000313" key="8">
    <source>
        <dbReference type="Proteomes" id="UP000288812"/>
    </source>
</evidence>
<feature type="transmembrane region" description="Helical" evidence="6">
    <location>
        <begin position="366"/>
        <end position="383"/>
    </location>
</feature>
<keyword evidence="3 6" id="KW-0812">Transmembrane</keyword>
<feature type="transmembrane region" description="Helical" evidence="6">
    <location>
        <begin position="206"/>
        <end position="225"/>
    </location>
</feature>
<dbReference type="Proteomes" id="UP000288812">
    <property type="component" value="Unassembled WGS sequence"/>
</dbReference>
<dbReference type="OrthoDB" id="255482at2"/>
<feature type="transmembrane region" description="Helical" evidence="6">
    <location>
        <begin position="125"/>
        <end position="142"/>
    </location>
</feature>
<name>A0A437S5A7_9FIRM</name>
<comment type="subcellular location">
    <subcellularLocation>
        <location evidence="1">Cell membrane</location>
        <topology evidence="1">Multi-pass membrane protein</topology>
    </subcellularLocation>
</comment>
<dbReference type="PANTHER" id="PTHR43652:SF6">
    <property type="entry name" value="ARGININE REPRESSOR"/>
    <property type="match status" value="1"/>
</dbReference>
<keyword evidence="4 6" id="KW-1133">Transmembrane helix</keyword>
<evidence type="ECO:0000256" key="6">
    <source>
        <dbReference type="SAM" id="Phobius"/>
    </source>
</evidence>
<feature type="transmembrane region" description="Helical" evidence="6">
    <location>
        <begin position="451"/>
        <end position="471"/>
    </location>
</feature>
<feature type="transmembrane region" description="Helical" evidence="6">
    <location>
        <begin position="89"/>
        <end position="113"/>
    </location>
</feature>
<dbReference type="InterPro" id="IPR018385">
    <property type="entry name" value="C4_dicarb_anaerob_car-like"/>
</dbReference>
<feature type="transmembrane region" description="Helical" evidence="6">
    <location>
        <begin position="172"/>
        <end position="194"/>
    </location>
</feature>
<proteinExistence type="predicted"/>
<evidence type="ECO:0000256" key="4">
    <source>
        <dbReference type="ARBA" id="ARBA00022989"/>
    </source>
</evidence>
<protein>
    <submittedName>
        <fullName evidence="7">YfcC family protein</fullName>
    </submittedName>
</protein>
<feature type="transmembrane region" description="Helical" evidence="6">
    <location>
        <begin position="326"/>
        <end position="346"/>
    </location>
</feature>
<evidence type="ECO:0000256" key="2">
    <source>
        <dbReference type="ARBA" id="ARBA00022475"/>
    </source>
</evidence>
<keyword evidence="8" id="KW-1185">Reference proteome</keyword>
<sequence>MVIKEVNLVNRKKKGFAMPHTYVILVIMLIISMVLSWFIPSGEYERIEDVETGRIIVVEGSYKPMEKEYVTPFQAVGAIAEGMVESSDIIFFILFAYGMVYMLIKSGAFFGGIAQFLKVFNGKEAIMLPILMFLFALAGSTVGISEEFYGIIPVFVGIGIAMGYDGLVGGSIICLSMAVGFSANTTNPFSIGIAQSLAGLPMMSGMIYRIIIFLVFTSLSIFYVMRYAKKVKENPELSLVKDVNFGHLKGMSREEMDKLPFTNRHKILLGIFVLSIVLMVLGTIIGGWYLRELSALFIIMMVIIGLVAGFNFSEISNYFLESVGEIIFGALVVGLARSIMVVLTEANIIDSVVFYTSNLLLKTSKYIGAVGMLLFQNLLNFFITSNSGQAAVAIPLMAPIGDMIGLTRQTTVLAYTFGAGFSDIFWPTGCAVMCGLMGVPMDKWYKFITPLFLMMVALEIVFLLLAVWFGYGPF</sequence>
<dbReference type="GO" id="GO:0005886">
    <property type="term" value="C:plasma membrane"/>
    <property type="evidence" value="ECO:0007669"/>
    <property type="project" value="UniProtKB-SubCell"/>
</dbReference>
<comment type="caution">
    <text evidence="7">The sequence shown here is derived from an EMBL/GenBank/DDBJ whole genome shotgun (WGS) entry which is preliminary data.</text>
</comment>
<dbReference type="AlphaFoldDB" id="A0A437S5A7"/>
<feature type="transmembrane region" description="Helical" evidence="6">
    <location>
        <begin position="413"/>
        <end position="439"/>
    </location>
</feature>
<dbReference type="EMBL" id="RLIH01000013">
    <property type="protein sequence ID" value="RVU54199.1"/>
    <property type="molecule type" value="Genomic_DNA"/>
</dbReference>
<evidence type="ECO:0000256" key="5">
    <source>
        <dbReference type="ARBA" id="ARBA00023136"/>
    </source>
</evidence>